<dbReference type="PROSITE" id="PS50006">
    <property type="entry name" value="FHA_DOMAIN"/>
    <property type="match status" value="1"/>
</dbReference>
<reference evidence="2 3" key="1">
    <citation type="journal article" date="2019" name="Appl. Microbiol. Biotechnol.">
        <title>Genome sequence of Isaria javanica and comparative genome analysis insights into family S53 peptidase evolution in fungal entomopathogens.</title>
        <authorList>
            <person name="Lin R."/>
            <person name="Zhang X."/>
            <person name="Xin B."/>
            <person name="Zou M."/>
            <person name="Gao Y."/>
            <person name="Qin F."/>
            <person name="Hu Q."/>
            <person name="Xie B."/>
            <person name="Cheng X."/>
        </authorList>
    </citation>
    <scope>NUCLEOTIDE SEQUENCE [LARGE SCALE GENOMIC DNA]</scope>
    <source>
        <strain evidence="2 3">IJ1G</strain>
    </source>
</reference>
<dbReference type="STRING" id="43265.A0A545VLC5"/>
<dbReference type="InterPro" id="IPR008984">
    <property type="entry name" value="SMAD_FHA_dom_sf"/>
</dbReference>
<dbReference type="InterPro" id="IPR000253">
    <property type="entry name" value="FHA_dom"/>
</dbReference>
<dbReference type="OrthoDB" id="10252171at2759"/>
<evidence type="ECO:0000259" key="1">
    <source>
        <dbReference type="PROSITE" id="PS50006"/>
    </source>
</evidence>
<dbReference type="GO" id="GO:0016301">
    <property type="term" value="F:kinase activity"/>
    <property type="evidence" value="ECO:0007669"/>
    <property type="project" value="UniProtKB-KW"/>
</dbReference>
<dbReference type="EMBL" id="SPUK01000008">
    <property type="protein sequence ID" value="TQV95383.1"/>
    <property type="molecule type" value="Genomic_DNA"/>
</dbReference>
<evidence type="ECO:0000313" key="3">
    <source>
        <dbReference type="Proteomes" id="UP000315783"/>
    </source>
</evidence>
<feature type="domain" description="FHA" evidence="1">
    <location>
        <begin position="81"/>
        <end position="127"/>
    </location>
</feature>
<dbReference type="SUPFAM" id="SSF49879">
    <property type="entry name" value="SMAD/FHA domain"/>
    <property type="match status" value="1"/>
</dbReference>
<evidence type="ECO:0000313" key="2">
    <source>
        <dbReference type="EMBL" id="TQV95383.1"/>
    </source>
</evidence>
<protein>
    <submittedName>
        <fullName evidence="2">Tousled-like kinase</fullName>
    </submittedName>
</protein>
<organism evidence="2 3">
    <name type="scientific">Cordyceps javanica</name>
    <dbReference type="NCBI Taxonomy" id="43265"/>
    <lineage>
        <taxon>Eukaryota</taxon>
        <taxon>Fungi</taxon>
        <taxon>Dikarya</taxon>
        <taxon>Ascomycota</taxon>
        <taxon>Pezizomycotina</taxon>
        <taxon>Sordariomycetes</taxon>
        <taxon>Hypocreomycetidae</taxon>
        <taxon>Hypocreales</taxon>
        <taxon>Cordycipitaceae</taxon>
        <taxon>Cordyceps</taxon>
    </lineage>
</organism>
<dbReference type="Proteomes" id="UP000315783">
    <property type="component" value="Unassembled WGS sequence"/>
</dbReference>
<name>A0A545VLC5_9HYPO</name>
<dbReference type="AlphaFoldDB" id="A0A545VLC5"/>
<keyword evidence="2" id="KW-0808">Transferase</keyword>
<accession>A0A545VLC5</accession>
<gene>
    <name evidence="2" type="ORF">IF1G_06370</name>
</gene>
<comment type="caution">
    <text evidence="2">The sequence shown here is derived from an EMBL/GenBank/DDBJ whole genome shotgun (WGS) entry which is preliminary data.</text>
</comment>
<keyword evidence="3" id="KW-1185">Reference proteome</keyword>
<keyword evidence="2" id="KW-0418">Kinase</keyword>
<proteinExistence type="predicted"/>
<sequence length="258" mass="28110">MTSSTPSQDIIAWLVPASNCPAAERAVHMSENASRLIHCADADFLSSRIKTSLLAGGGGGPPRHALALTFTTQPPRRHGRFVLGTDPRHCDIVLPKLDGIAPQHCSVGFDGLSRLTLDDFSETGTQVWYDWDCAGDRRDHSWLLTSGYADDAFPSRVQCITADIQGVRFQIVANDHSSDRDAFAAKVDALCGQSEPAAAQLDALWSEPPCVSPFNALTFSALPVLRHIIVKSLGNNPDDQVYLWDMERPWEPMVKASA</sequence>